<evidence type="ECO:0000259" key="1">
    <source>
        <dbReference type="Pfam" id="PF13460"/>
    </source>
</evidence>
<comment type="caution">
    <text evidence="2">The sequence shown here is derived from an EMBL/GenBank/DDBJ whole genome shotgun (WGS) entry which is preliminary data.</text>
</comment>
<accession>A0A511ME67</accession>
<organism evidence="2 3">
    <name type="scientific">Nocardia ninae NBRC 108245</name>
    <dbReference type="NCBI Taxonomy" id="1210091"/>
    <lineage>
        <taxon>Bacteria</taxon>
        <taxon>Bacillati</taxon>
        <taxon>Actinomycetota</taxon>
        <taxon>Actinomycetes</taxon>
        <taxon>Mycobacteriales</taxon>
        <taxon>Nocardiaceae</taxon>
        <taxon>Nocardia</taxon>
    </lineage>
</organism>
<dbReference type="Pfam" id="PF13460">
    <property type="entry name" value="NAD_binding_10"/>
    <property type="match status" value="1"/>
</dbReference>
<dbReference type="PANTHER" id="PTHR43162:SF1">
    <property type="entry name" value="PRESTALK A DIFFERENTIATION PROTEIN A"/>
    <property type="match status" value="1"/>
</dbReference>
<feature type="domain" description="NAD(P)-binding" evidence="1">
    <location>
        <begin position="11"/>
        <end position="185"/>
    </location>
</feature>
<proteinExistence type="predicted"/>
<dbReference type="Proteomes" id="UP000321424">
    <property type="component" value="Unassembled WGS sequence"/>
</dbReference>
<dbReference type="AlphaFoldDB" id="A0A511ME67"/>
<dbReference type="OrthoDB" id="3510772at2"/>
<dbReference type="Gene3D" id="3.40.50.720">
    <property type="entry name" value="NAD(P)-binding Rossmann-like Domain"/>
    <property type="match status" value="1"/>
</dbReference>
<dbReference type="InterPro" id="IPR036291">
    <property type="entry name" value="NAD(P)-bd_dom_sf"/>
</dbReference>
<evidence type="ECO:0000313" key="2">
    <source>
        <dbReference type="EMBL" id="GEM38116.1"/>
    </source>
</evidence>
<evidence type="ECO:0000313" key="3">
    <source>
        <dbReference type="Proteomes" id="UP000321424"/>
    </source>
</evidence>
<gene>
    <name evidence="2" type="ORF">NN4_26350</name>
</gene>
<keyword evidence="3" id="KW-1185">Reference proteome</keyword>
<sequence length="284" mass="29723">MAQPNRILVIGATGHVGGQVVSQLAKTGVAVRALVRRPDAASLPADVELAPGDLAAPETLARALDGVDAVYLTWPTLPAAVANSVVRVIAEHADRIVLLSSGAVRDDVDEQDNPIGAAHAAVERPIVESGLEWTFLRPHGFATNTLEWAPQIRAGNVVRGAYGAASMTLLHEADIAAVAVRALTTDGHAGAKYELTGPISLSRVEQVAAIGAALGRPLEWEELPPEQAAQHMTWLPAEYADFVLAGLAAMVDAPGQPTSTVQEITGSPARGYRRWAADHAADFA</sequence>
<reference evidence="2 3" key="1">
    <citation type="submission" date="2019-07" db="EMBL/GenBank/DDBJ databases">
        <title>Whole genome shotgun sequence of Nocardia ninae NBRC 108245.</title>
        <authorList>
            <person name="Hosoyama A."/>
            <person name="Uohara A."/>
            <person name="Ohji S."/>
            <person name="Ichikawa N."/>
        </authorList>
    </citation>
    <scope>NUCLEOTIDE SEQUENCE [LARGE SCALE GENOMIC DNA]</scope>
    <source>
        <strain evidence="2 3">NBRC 108245</strain>
    </source>
</reference>
<dbReference type="InterPro" id="IPR051604">
    <property type="entry name" value="Ergot_Alk_Oxidoreductase"/>
</dbReference>
<protein>
    <submittedName>
        <fullName evidence="2">Nucleotide-diphosphate-sugar epimerase</fullName>
    </submittedName>
</protein>
<dbReference type="Gene3D" id="3.90.25.10">
    <property type="entry name" value="UDP-galactose 4-epimerase, domain 1"/>
    <property type="match status" value="1"/>
</dbReference>
<dbReference type="PANTHER" id="PTHR43162">
    <property type="match status" value="1"/>
</dbReference>
<dbReference type="SUPFAM" id="SSF51735">
    <property type="entry name" value="NAD(P)-binding Rossmann-fold domains"/>
    <property type="match status" value="1"/>
</dbReference>
<dbReference type="InterPro" id="IPR016040">
    <property type="entry name" value="NAD(P)-bd_dom"/>
</dbReference>
<name>A0A511ME67_9NOCA</name>
<dbReference type="RefSeq" id="WP_147130175.1">
    <property type="nucleotide sequence ID" value="NZ_BJXA01000014.1"/>
</dbReference>
<dbReference type="EMBL" id="BJXA01000014">
    <property type="protein sequence ID" value="GEM38116.1"/>
    <property type="molecule type" value="Genomic_DNA"/>
</dbReference>